<dbReference type="PROSITE" id="PS01155">
    <property type="entry name" value="ENDONUCLEASE_III_2"/>
    <property type="match status" value="1"/>
</dbReference>
<gene>
    <name evidence="8" type="primary">NTH1</name>
    <name evidence="11" type="ORF">M409DRAFT_63074</name>
</gene>
<dbReference type="Pfam" id="PF00730">
    <property type="entry name" value="HhH-GPD"/>
    <property type="match status" value="1"/>
</dbReference>
<dbReference type="Gene3D" id="1.10.340.30">
    <property type="entry name" value="Hypothetical protein, domain 2"/>
    <property type="match status" value="1"/>
</dbReference>
<organism evidence="11 12">
    <name type="scientific">Zasmidium cellare ATCC 36951</name>
    <dbReference type="NCBI Taxonomy" id="1080233"/>
    <lineage>
        <taxon>Eukaryota</taxon>
        <taxon>Fungi</taxon>
        <taxon>Dikarya</taxon>
        <taxon>Ascomycota</taxon>
        <taxon>Pezizomycotina</taxon>
        <taxon>Dothideomycetes</taxon>
        <taxon>Dothideomycetidae</taxon>
        <taxon>Mycosphaerellales</taxon>
        <taxon>Mycosphaerellaceae</taxon>
        <taxon>Zasmidium</taxon>
    </lineage>
</organism>
<keyword evidence="12" id="KW-1185">Reference proteome</keyword>
<evidence type="ECO:0000256" key="7">
    <source>
        <dbReference type="ARBA" id="ARBA00044632"/>
    </source>
</evidence>
<feature type="compositionally biased region" description="Basic residues" evidence="9">
    <location>
        <begin position="102"/>
        <end position="113"/>
    </location>
</feature>
<comment type="similarity">
    <text evidence="1 8">Belongs to the Nth/MutY family.</text>
</comment>
<name>A0A6A6CZ50_ZASCE</name>
<feature type="region of interest" description="Disordered" evidence="9">
    <location>
        <begin position="1"/>
        <end position="125"/>
    </location>
</feature>
<evidence type="ECO:0000313" key="12">
    <source>
        <dbReference type="Proteomes" id="UP000799537"/>
    </source>
</evidence>
<keyword evidence="6 8" id="KW-0326">Glycosidase</keyword>
<evidence type="ECO:0000256" key="8">
    <source>
        <dbReference type="HAMAP-Rule" id="MF_03183"/>
    </source>
</evidence>
<reference evidence="11" key="1">
    <citation type="journal article" date="2020" name="Stud. Mycol.">
        <title>101 Dothideomycetes genomes: a test case for predicting lifestyles and emergence of pathogens.</title>
        <authorList>
            <person name="Haridas S."/>
            <person name="Albert R."/>
            <person name="Binder M."/>
            <person name="Bloem J."/>
            <person name="Labutti K."/>
            <person name="Salamov A."/>
            <person name="Andreopoulos B."/>
            <person name="Baker S."/>
            <person name="Barry K."/>
            <person name="Bills G."/>
            <person name="Bluhm B."/>
            <person name="Cannon C."/>
            <person name="Castanera R."/>
            <person name="Culley D."/>
            <person name="Daum C."/>
            <person name="Ezra D."/>
            <person name="Gonzalez J."/>
            <person name="Henrissat B."/>
            <person name="Kuo A."/>
            <person name="Liang C."/>
            <person name="Lipzen A."/>
            <person name="Lutzoni F."/>
            <person name="Magnuson J."/>
            <person name="Mondo S."/>
            <person name="Nolan M."/>
            <person name="Ohm R."/>
            <person name="Pangilinan J."/>
            <person name="Park H.-J."/>
            <person name="Ramirez L."/>
            <person name="Alfaro M."/>
            <person name="Sun H."/>
            <person name="Tritt A."/>
            <person name="Yoshinaga Y."/>
            <person name="Zwiers L.-H."/>
            <person name="Turgeon B."/>
            <person name="Goodwin S."/>
            <person name="Spatafora J."/>
            <person name="Crous P."/>
            <person name="Grigoriev I."/>
        </authorList>
    </citation>
    <scope>NUCLEOTIDE SEQUENCE</scope>
    <source>
        <strain evidence="11">ATCC 36951</strain>
    </source>
</reference>
<feature type="compositionally biased region" description="Polar residues" evidence="9">
    <location>
        <begin position="69"/>
        <end position="82"/>
    </location>
</feature>
<keyword evidence="8" id="KW-0539">Nucleus</keyword>
<dbReference type="PANTHER" id="PTHR43286">
    <property type="entry name" value="ENDONUCLEASE III-LIKE PROTEIN 1"/>
    <property type="match status" value="1"/>
</dbReference>
<keyword evidence="3 8" id="KW-0378">Hydrolase</keyword>
<dbReference type="GO" id="GO:0140078">
    <property type="term" value="F:class I DNA-(apurinic or apyrimidinic site) endonuclease activity"/>
    <property type="evidence" value="ECO:0007669"/>
    <property type="project" value="UniProtKB-EC"/>
</dbReference>
<feature type="domain" description="HhH-GPD" evidence="10">
    <location>
        <begin position="175"/>
        <end position="326"/>
    </location>
</feature>
<comment type="caution">
    <text evidence="8">Lacks conserved residue(s) required for the propagation of feature annotation.</text>
</comment>
<dbReference type="GO" id="GO:0003677">
    <property type="term" value="F:DNA binding"/>
    <property type="evidence" value="ECO:0007669"/>
    <property type="project" value="UniProtKB-UniRule"/>
</dbReference>
<dbReference type="AlphaFoldDB" id="A0A6A6CZ50"/>
<evidence type="ECO:0000256" key="2">
    <source>
        <dbReference type="ARBA" id="ARBA00022763"/>
    </source>
</evidence>
<feature type="compositionally biased region" description="Basic and acidic residues" evidence="9">
    <location>
        <begin position="83"/>
        <end position="101"/>
    </location>
</feature>
<dbReference type="PANTHER" id="PTHR43286:SF1">
    <property type="entry name" value="ENDONUCLEASE III-LIKE PROTEIN 1"/>
    <property type="match status" value="1"/>
</dbReference>
<evidence type="ECO:0000256" key="9">
    <source>
        <dbReference type="SAM" id="MobiDB-lite"/>
    </source>
</evidence>
<dbReference type="SMART" id="SM00478">
    <property type="entry name" value="ENDO3c"/>
    <property type="match status" value="1"/>
</dbReference>
<dbReference type="InterPro" id="IPR004036">
    <property type="entry name" value="Endonuclease-III-like_CS2"/>
</dbReference>
<dbReference type="EC" id="4.2.99.18" evidence="8"/>
<dbReference type="OrthoDB" id="2099276at2759"/>
<dbReference type="HAMAP" id="MF_03183">
    <property type="entry name" value="Endonuclease_III_Nth"/>
    <property type="match status" value="1"/>
</dbReference>
<dbReference type="EMBL" id="ML993581">
    <property type="protein sequence ID" value="KAF2172361.1"/>
    <property type="molecule type" value="Genomic_DNA"/>
</dbReference>
<sequence>MRTSRLSRDTARVAHALSPAKRSTRSLRSFAYEANPDEQGAQHGGSESELSSPPSSRNGQLLGKRKRGTTGTPATSIASISAESKEVRRSPRKTIAGDDAPKKRKAKRQPAKRIKNENGTDTVEPPANWEEVYTITQEMRKRILAPVDTMGCESLAEETRPPRDQRLQTLISLMLSSQTKDPVTAAAIKNLQENLPGGLCLESLLAVEPARLNDLIVKVGFHNNKTKYIKATALILRDQYNGDIPDTIEGLVSLPGVGPKMAYLCMSAAWGRDEGIGVDVHVHRITNLWGWHKTSTPEQTRAELESWLPREKWHEINHLLVGFGQMVCLPVGRRCGECELGERGLCPSRVAGGSPRKRKVKQEVKVEVEVGDGEVKKEEIVGEADDVGVEVEIKREDLGEVDVQGGIPDIEDAVPAV</sequence>
<dbReference type="InterPro" id="IPR011257">
    <property type="entry name" value="DNA_glycosylase"/>
</dbReference>
<proteinExistence type="inferred from homology"/>
<keyword evidence="8" id="KW-0496">Mitochondrion</keyword>
<dbReference type="GO" id="GO:0005739">
    <property type="term" value="C:mitochondrion"/>
    <property type="evidence" value="ECO:0007669"/>
    <property type="project" value="UniProtKB-SubCell"/>
</dbReference>
<dbReference type="InterPro" id="IPR000445">
    <property type="entry name" value="HhH_motif"/>
</dbReference>
<keyword evidence="5 8" id="KW-0456">Lyase</keyword>
<dbReference type="CDD" id="cd00056">
    <property type="entry name" value="ENDO3c"/>
    <property type="match status" value="1"/>
</dbReference>
<keyword evidence="4 8" id="KW-0234">DNA repair</keyword>
<dbReference type="GO" id="GO:0006285">
    <property type="term" value="P:base-excision repair, AP site formation"/>
    <property type="evidence" value="ECO:0007669"/>
    <property type="project" value="UniProtKB-UniRule"/>
</dbReference>
<dbReference type="GO" id="GO:0000703">
    <property type="term" value="F:oxidized pyrimidine nucleobase lesion DNA N-glycosylase activity"/>
    <property type="evidence" value="ECO:0007669"/>
    <property type="project" value="UniProtKB-UniRule"/>
</dbReference>
<dbReference type="GO" id="GO:0006289">
    <property type="term" value="P:nucleotide-excision repair"/>
    <property type="evidence" value="ECO:0007669"/>
    <property type="project" value="TreeGrafter"/>
</dbReference>
<dbReference type="InterPro" id="IPR023170">
    <property type="entry name" value="HhH_base_excis_C"/>
</dbReference>
<dbReference type="SUPFAM" id="SSF48150">
    <property type="entry name" value="DNA-glycosylase"/>
    <property type="match status" value="1"/>
</dbReference>
<feature type="compositionally biased region" description="Basic and acidic residues" evidence="9">
    <location>
        <begin position="1"/>
        <end position="12"/>
    </location>
</feature>
<evidence type="ECO:0000256" key="5">
    <source>
        <dbReference type="ARBA" id="ARBA00023239"/>
    </source>
</evidence>
<dbReference type="InterPro" id="IPR003265">
    <property type="entry name" value="HhH-GPD_domain"/>
</dbReference>
<accession>A0A6A6CZ50</accession>
<dbReference type="Gene3D" id="1.10.1670.10">
    <property type="entry name" value="Helix-hairpin-Helix base-excision DNA repair enzymes (C-terminal)"/>
    <property type="match status" value="1"/>
</dbReference>
<dbReference type="FunFam" id="1.10.340.30:FF:000014">
    <property type="entry name" value="Endonuclease III homolog"/>
    <property type="match status" value="1"/>
</dbReference>
<evidence type="ECO:0000256" key="1">
    <source>
        <dbReference type="ARBA" id="ARBA00008343"/>
    </source>
</evidence>
<dbReference type="Pfam" id="PF00633">
    <property type="entry name" value="HHH"/>
    <property type="match status" value="1"/>
</dbReference>
<keyword evidence="2 8" id="KW-0227">DNA damage</keyword>
<evidence type="ECO:0000256" key="3">
    <source>
        <dbReference type="ARBA" id="ARBA00022801"/>
    </source>
</evidence>
<dbReference type="FunFam" id="1.10.1670.10:FF:000003">
    <property type="entry name" value="Endonuclease III homolog"/>
    <property type="match status" value="1"/>
</dbReference>
<dbReference type="EC" id="3.2.2.-" evidence="8"/>
<dbReference type="Proteomes" id="UP000799537">
    <property type="component" value="Unassembled WGS sequence"/>
</dbReference>
<dbReference type="InterPro" id="IPR030841">
    <property type="entry name" value="NTH1"/>
</dbReference>
<comment type="catalytic activity">
    <reaction evidence="7 8">
        <text>2'-deoxyribonucleotide-(2'-deoxyribose 5'-phosphate)-2'-deoxyribonucleotide-DNA = a 3'-end 2'-deoxyribonucleotide-(2,3-dehydro-2,3-deoxyribose 5'-phosphate)-DNA + a 5'-end 5'-phospho-2'-deoxyribonucleoside-DNA + H(+)</text>
        <dbReference type="Rhea" id="RHEA:66592"/>
        <dbReference type="Rhea" id="RHEA-COMP:13180"/>
        <dbReference type="Rhea" id="RHEA-COMP:16897"/>
        <dbReference type="Rhea" id="RHEA-COMP:17067"/>
        <dbReference type="ChEBI" id="CHEBI:15378"/>
        <dbReference type="ChEBI" id="CHEBI:136412"/>
        <dbReference type="ChEBI" id="CHEBI:157695"/>
        <dbReference type="ChEBI" id="CHEBI:167181"/>
        <dbReference type="EC" id="4.2.99.18"/>
    </reaction>
</comment>
<feature type="compositionally biased region" description="Low complexity" evidence="9">
    <location>
        <begin position="47"/>
        <end position="56"/>
    </location>
</feature>
<evidence type="ECO:0000256" key="4">
    <source>
        <dbReference type="ARBA" id="ARBA00023204"/>
    </source>
</evidence>
<evidence type="ECO:0000313" key="11">
    <source>
        <dbReference type="EMBL" id="KAF2172361.1"/>
    </source>
</evidence>
<comment type="subcellular location">
    <subcellularLocation>
        <location evidence="8">Nucleus</location>
    </subcellularLocation>
    <subcellularLocation>
        <location evidence="8">Mitochondrion</location>
    </subcellularLocation>
</comment>
<comment type="function">
    <text evidence="8">Bifunctional DNA N-glycosylase with associated apurinic/apyrimidinic (AP) lyase function that catalyzes the first step in base excision repair (BER), the primary repair pathway for the repair of oxidative DNA damage. The DNA N-glycosylase activity releases the damaged DNA base from DNA by cleaving the N-glycosidic bond, leaving an AP site. The AP lyase activity cleaves the phosphodiester bond 3' to the AP site by a beta-elimination. Primarily recognizes and repairs oxidative base damage of pyrimidines.</text>
</comment>
<evidence type="ECO:0000259" key="10">
    <source>
        <dbReference type="SMART" id="SM00478"/>
    </source>
</evidence>
<dbReference type="GO" id="GO:0005634">
    <property type="term" value="C:nucleus"/>
    <property type="evidence" value="ECO:0007669"/>
    <property type="project" value="UniProtKB-SubCell"/>
</dbReference>
<protein>
    <recommendedName>
        <fullName evidence="8">Endonuclease III homolog</fullName>
        <ecNumber evidence="8">3.2.2.-</ecNumber>
        <ecNumber evidence="8">4.2.99.18</ecNumber>
    </recommendedName>
    <alternativeName>
        <fullName evidence="8">Bifunctional DNA N-glycosylase/DNA-(apurinic or apyrimidinic site) lyase</fullName>
        <shortName evidence="8">DNA glycosylase/AP lyase</shortName>
    </alternativeName>
</protein>
<evidence type="ECO:0000256" key="6">
    <source>
        <dbReference type="ARBA" id="ARBA00023295"/>
    </source>
</evidence>